<dbReference type="Pfam" id="PF00849">
    <property type="entry name" value="PseudoU_synth_2"/>
    <property type="match status" value="1"/>
</dbReference>
<dbReference type="Gene3D" id="3.10.290.10">
    <property type="entry name" value="RNA-binding S4 domain"/>
    <property type="match status" value="1"/>
</dbReference>
<evidence type="ECO:0000313" key="7">
    <source>
        <dbReference type="EMBL" id="QJA06914.1"/>
    </source>
</evidence>
<dbReference type="Pfam" id="PF01479">
    <property type="entry name" value="S4"/>
    <property type="match status" value="1"/>
</dbReference>
<dbReference type="GO" id="GO:0120159">
    <property type="term" value="F:rRNA pseudouridine synthase activity"/>
    <property type="evidence" value="ECO:0007669"/>
    <property type="project" value="UniProtKB-ARBA"/>
</dbReference>
<dbReference type="KEGG" id="tmai:FVE67_08990"/>
<feature type="active site" evidence="3">
    <location>
        <position position="169"/>
    </location>
</feature>
<dbReference type="PROSITE" id="PS01129">
    <property type="entry name" value="PSI_RLU"/>
    <property type="match status" value="1"/>
</dbReference>
<dbReference type="SUPFAM" id="SSF55120">
    <property type="entry name" value="Pseudouridine synthase"/>
    <property type="match status" value="1"/>
</dbReference>
<sequence>MDAPSAPPANPNVTAVRCAISAPRPERTLPEEVFRLKVDPASEGKRLDVFLSERLPGLTRSRIKRLISEGRVSISEEGKIKPSRPVRAGEEILVRVPPPEEVPLEPEPVPLEILYEDEDLAVIVKPPGVVVHPAVGHLRGTLVHGLLGRLSGLSGVGGSLRPGIVHRLDKDTSGLMVVAKNDRAHLRLAAMFKGREVEKWYLALVHGVPEPRSGRITVPIGRHPVHRKKMLAGAPRGREAETFYRVREVFRKWALLEVRPVTGRTHQIRVHLSHLGHPIVGDVLYGGKRPGGPPAARQMLHAWRLSFVHPVTGKRMVFEAPLPEDFENILEELRRCAK</sequence>
<proteinExistence type="inferred from homology"/>
<dbReference type="PANTHER" id="PTHR21600:SF44">
    <property type="entry name" value="RIBOSOMAL LARGE SUBUNIT PSEUDOURIDINE SYNTHASE D"/>
    <property type="match status" value="1"/>
</dbReference>
<evidence type="ECO:0000256" key="5">
    <source>
        <dbReference type="RuleBase" id="RU362028"/>
    </source>
</evidence>
<dbReference type="InterPro" id="IPR020103">
    <property type="entry name" value="PsdUridine_synth_cat_dom_sf"/>
</dbReference>
<dbReference type="CDD" id="cd02869">
    <property type="entry name" value="PseudoU_synth_RluA_like"/>
    <property type="match status" value="1"/>
</dbReference>
<feature type="domain" description="RNA-binding S4" evidence="6">
    <location>
        <begin position="45"/>
        <end position="110"/>
    </location>
</feature>
<comment type="catalytic activity">
    <reaction evidence="5">
        <text>a uridine in RNA = a pseudouridine in RNA</text>
        <dbReference type="Rhea" id="RHEA:48348"/>
        <dbReference type="Rhea" id="RHEA-COMP:12068"/>
        <dbReference type="Rhea" id="RHEA-COMP:12069"/>
        <dbReference type="ChEBI" id="CHEBI:65314"/>
        <dbReference type="ChEBI" id="CHEBI:65315"/>
    </reaction>
</comment>
<dbReference type="AlphaFoldDB" id="A0A6H1WUT1"/>
<dbReference type="PANTHER" id="PTHR21600">
    <property type="entry name" value="MITOCHONDRIAL RNA PSEUDOURIDINE SYNTHASE"/>
    <property type="match status" value="1"/>
</dbReference>
<gene>
    <name evidence="7" type="ORF">FVE67_08990</name>
</gene>
<evidence type="ECO:0000256" key="2">
    <source>
        <dbReference type="ARBA" id="ARBA00023235"/>
    </source>
</evidence>
<name>A0A6H1WUT1_9BACT</name>
<reference evidence="7 8" key="1">
    <citation type="submission" date="2019-08" db="EMBL/GenBank/DDBJ databases">
        <title>Complete genome sequence of Thermosulfurimonas marina SU872T, an anaerobic thermophilic chemolithoautotrophic bacterium isolated from a shallow marine hydrothermal vent.</title>
        <authorList>
            <person name="Allioux M."/>
            <person name="Jebbar M."/>
            <person name="Slobodkina G."/>
            <person name="Slobodkin A."/>
            <person name="Moalic Y."/>
            <person name="Frolova A."/>
            <person name="Shao Z."/>
            <person name="Alain K."/>
        </authorList>
    </citation>
    <scope>NUCLEOTIDE SEQUENCE [LARGE SCALE GENOMIC DNA]</scope>
    <source>
        <strain evidence="7 8">SU872</strain>
    </source>
</reference>
<dbReference type="EC" id="5.4.99.-" evidence="5"/>
<dbReference type="EMBL" id="CP042909">
    <property type="protein sequence ID" value="QJA06914.1"/>
    <property type="molecule type" value="Genomic_DNA"/>
</dbReference>
<dbReference type="InterPro" id="IPR006225">
    <property type="entry name" value="PsdUridine_synth_RluC/D"/>
</dbReference>
<evidence type="ECO:0000256" key="4">
    <source>
        <dbReference type="PROSITE-ProRule" id="PRU00182"/>
    </source>
</evidence>
<dbReference type="NCBIfam" id="TIGR00005">
    <property type="entry name" value="rluA_subfam"/>
    <property type="match status" value="1"/>
</dbReference>
<dbReference type="InterPro" id="IPR050188">
    <property type="entry name" value="RluA_PseudoU_synthase"/>
</dbReference>
<protein>
    <recommendedName>
        <fullName evidence="5">Pseudouridine synthase</fullName>
        <ecNumber evidence="5">5.4.99.-</ecNumber>
    </recommendedName>
</protein>
<dbReference type="SMART" id="SM00363">
    <property type="entry name" value="S4"/>
    <property type="match status" value="1"/>
</dbReference>
<dbReference type="SUPFAM" id="SSF55174">
    <property type="entry name" value="Alpha-L RNA-binding motif"/>
    <property type="match status" value="1"/>
</dbReference>
<evidence type="ECO:0000256" key="1">
    <source>
        <dbReference type="ARBA" id="ARBA00010876"/>
    </source>
</evidence>
<organism evidence="7 8">
    <name type="scientific">Thermosulfurimonas marina</name>
    <dbReference type="NCBI Taxonomy" id="2047767"/>
    <lineage>
        <taxon>Bacteria</taxon>
        <taxon>Pseudomonadati</taxon>
        <taxon>Thermodesulfobacteriota</taxon>
        <taxon>Thermodesulfobacteria</taxon>
        <taxon>Thermodesulfobacteriales</taxon>
        <taxon>Thermodesulfobacteriaceae</taxon>
        <taxon>Thermosulfurimonas</taxon>
    </lineage>
</organism>
<accession>A0A6H1WUT1</accession>
<keyword evidence="8" id="KW-1185">Reference proteome</keyword>
<dbReference type="InterPro" id="IPR036986">
    <property type="entry name" value="S4_RNA-bd_sf"/>
</dbReference>
<keyword evidence="2 5" id="KW-0413">Isomerase</keyword>
<dbReference type="InterPro" id="IPR006145">
    <property type="entry name" value="PsdUridine_synth_RsuA/RluA"/>
</dbReference>
<comment type="function">
    <text evidence="5">Responsible for synthesis of pseudouridine from uracil.</text>
</comment>
<evidence type="ECO:0000256" key="3">
    <source>
        <dbReference type="PIRSR" id="PIRSR606225-1"/>
    </source>
</evidence>
<evidence type="ECO:0000313" key="8">
    <source>
        <dbReference type="Proteomes" id="UP000501253"/>
    </source>
</evidence>
<keyword evidence="4" id="KW-0694">RNA-binding</keyword>
<dbReference type="Proteomes" id="UP000501253">
    <property type="component" value="Chromosome"/>
</dbReference>
<dbReference type="GO" id="GO:0003723">
    <property type="term" value="F:RNA binding"/>
    <property type="evidence" value="ECO:0007669"/>
    <property type="project" value="UniProtKB-KW"/>
</dbReference>
<dbReference type="PROSITE" id="PS50889">
    <property type="entry name" value="S4"/>
    <property type="match status" value="1"/>
</dbReference>
<evidence type="ECO:0000259" key="6">
    <source>
        <dbReference type="SMART" id="SM00363"/>
    </source>
</evidence>
<dbReference type="CDD" id="cd00165">
    <property type="entry name" value="S4"/>
    <property type="match status" value="1"/>
</dbReference>
<dbReference type="InterPro" id="IPR006224">
    <property type="entry name" value="PsdUridine_synth_RluA-like_CS"/>
</dbReference>
<dbReference type="Gene3D" id="3.30.2350.10">
    <property type="entry name" value="Pseudouridine synthase"/>
    <property type="match status" value="1"/>
</dbReference>
<dbReference type="InterPro" id="IPR002942">
    <property type="entry name" value="S4_RNA-bd"/>
</dbReference>
<comment type="similarity">
    <text evidence="1 5">Belongs to the pseudouridine synthase RluA family.</text>
</comment>
<dbReference type="GO" id="GO:0000455">
    <property type="term" value="P:enzyme-directed rRNA pseudouridine synthesis"/>
    <property type="evidence" value="ECO:0007669"/>
    <property type="project" value="UniProtKB-ARBA"/>
</dbReference>